<comment type="caution">
    <text evidence="1">The sequence shown here is derived from an EMBL/GenBank/DDBJ whole genome shotgun (WGS) entry which is preliminary data.</text>
</comment>
<protein>
    <submittedName>
        <fullName evidence="1">Uncharacterized protein</fullName>
    </submittedName>
</protein>
<evidence type="ECO:0000313" key="2">
    <source>
        <dbReference type="Proteomes" id="UP000054995"/>
    </source>
</evidence>
<reference evidence="1 2" key="1">
    <citation type="submission" date="2015-01" db="EMBL/GenBank/DDBJ databases">
        <title>Evolution of Trichinella species and genotypes.</title>
        <authorList>
            <person name="Korhonen P.K."/>
            <person name="Edoardo P."/>
            <person name="Giuseppe L.R."/>
            <person name="Gasser R.B."/>
        </authorList>
    </citation>
    <scope>NUCLEOTIDE SEQUENCE [LARGE SCALE GENOMIC DNA]</scope>
    <source>
        <strain evidence="1">ISS470</strain>
    </source>
</reference>
<name>A0A0V1EHM4_TRIPS</name>
<dbReference type="Proteomes" id="UP000054995">
    <property type="component" value="Unassembled WGS sequence"/>
</dbReference>
<keyword evidence="2" id="KW-1185">Reference proteome</keyword>
<organism evidence="1 2">
    <name type="scientific">Trichinella pseudospiralis</name>
    <name type="common">Parasitic roundworm</name>
    <dbReference type="NCBI Taxonomy" id="6337"/>
    <lineage>
        <taxon>Eukaryota</taxon>
        <taxon>Metazoa</taxon>
        <taxon>Ecdysozoa</taxon>
        <taxon>Nematoda</taxon>
        <taxon>Enoplea</taxon>
        <taxon>Dorylaimia</taxon>
        <taxon>Trichinellida</taxon>
        <taxon>Trichinellidae</taxon>
        <taxon>Trichinella</taxon>
    </lineage>
</organism>
<evidence type="ECO:0000313" key="1">
    <source>
        <dbReference type="EMBL" id="KRY73311.1"/>
    </source>
</evidence>
<gene>
    <name evidence="1" type="ORF">T4D_10170</name>
</gene>
<sequence>MLLRRCALLGVQNLTLMQIAAYADCPHLMLNYANDVRRRSNGVSNAMMDEEQQ</sequence>
<dbReference type="AlphaFoldDB" id="A0A0V1EHM4"/>
<proteinExistence type="predicted"/>
<accession>A0A0V1EHM4</accession>
<dbReference type="EMBL" id="JYDT01001004">
    <property type="protein sequence ID" value="KRY73311.1"/>
    <property type="molecule type" value="Genomic_DNA"/>
</dbReference>